<keyword evidence="2" id="KW-0479">Metal-binding</keyword>
<organism evidence="6 7">
    <name type="scientific">Neisseria animaloris</name>
    <dbReference type="NCBI Taxonomy" id="326522"/>
    <lineage>
        <taxon>Bacteria</taxon>
        <taxon>Pseudomonadati</taxon>
        <taxon>Pseudomonadota</taxon>
        <taxon>Betaproteobacteria</taxon>
        <taxon>Neisseriales</taxon>
        <taxon>Neisseriaceae</taxon>
        <taxon>Neisseria</taxon>
    </lineage>
</organism>
<dbReference type="PRINTS" id="PR00410">
    <property type="entry name" value="PHEHYDRXLASE"/>
</dbReference>
<dbReference type="PANTHER" id="PTHR47354:SF5">
    <property type="entry name" value="PROTEIN RFBI"/>
    <property type="match status" value="1"/>
</dbReference>
<dbReference type="InterPro" id="IPR036010">
    <property type="entry name" value="2Fe-2S_ferredoxin-like_sf"/>
</dbReference>
<dbReference type="SUPFAM" id="SSF63380">
    <property type="entry name" value="Riboflavin synthase domain-like"/>
    <property type="match status" value="1"/>
</dbReference>
<dbReference type="RefSeq" id="WP_126304438.1">
    <property type="nucleotide sequence ID" value="NZ_LR134516.1"/>
</dbReference>
<dbReference type="Gene3D" id="3.10.20.30">
    <property type="match status" value="1"/>
</dbReference>
<dbReference type="Gene3D" id="3.40.50.80">
    <property type="entry name" value="Nucleotide-binding domain of ferredoxin-NADP reductase (FNR) module"/>
    <property type="match status" value="1"/>
</dbReference>
<evidence type="ECO:0000259" key="5">
    <source>
        <dbReference type="PROSITE" id="PS51384"/>
    </source>
</evidence>
<dbReference type="InterPro" id="IPR012675">
    <property type="entry name" value="Beta-grasp_dom_sf"/>
</dbReference>
<feature type="domain" description="2Fe-2S ferredoxin-type" evidence="4">
    <location>
        <begin position="3"/>
        <end position="93"/>
    </location>
</feature>
<dbReference type="PROSITE" id="PS51384">
    <property type="entry name" value="FAD_FR"/>
    <property type="match status" value="1"/>
</dbReference>
<dbReference type="AlphaFoldDB" id="A0A448UB86"/>
<evidence type="ECO:0000259" key="4">
    <source>
        <dbReference type="PROSITE" id="PS51085"/>
    </source>
</evidence>
<dbReference type="EMBL" id="LR134516">
    <property type="protein sequence ID" value="VEJ21127.1"/>
    <property type="molecule type" value="Genomic_DNA"/>
</dbReference>
<dbReference type="CDD" id="cd06189">
    <property type="entry name" value="flavin_oxioreductase"/>
    <property type="match status" value="1"/>
</dbReference>
<comment type="cofactor">
    <cofactor evidence="3">
        <name>[2Fe-2S] cluster</name>
        <dbReference type="ChEBI" id="CHEBI:190135"/>
    </cofactor>
</comment>
<dbReference type="InterPro" id="IPR039261">
    <property type="entry name" value="FNR_nucleotide-bd"/>
</dbReference>
<dbReference type="Pfam" id="PF00175">
    <property type="entry name" value="NAD_binding_1"/>
    <property type="match status" value="1"/>
</dbReference>
<dbReference type="Pfam" id="PF00970">
    <property type="entry name" value="FAD_binding_6"/>
    <property type="match status" value="1"/>
</dbReference>
<dbReference type="PROSITE" id="PS00197">
    <property type="entry name" value="2FE2S_FER_1"/>
    <property type="match status" value="1"/>
</dbReference>
<name>A0A448UB86_9NEIS</name>
<accession>A0A448UB86</accession>
<dbReference type="InterPro" id="IPR001041">
    <property type="entry name" value="2Fe-2S_ferredoxin-type"/>
</dbReference>
<evidence type="ECO:0000256" key="1">
    <source>
        <dbReference type="ARBA" id="ARBA00001974"/>
    </source>
</evidence>
<keyword evidence="6" id="KW-0560">Oxidoreductase</keyword>
<dbReference type="STRING" id="326522.BWD08_03800"/>
<dbReference type="SUPFAM" id="SSF52343">
    <property type="entry name" value="Ferredoxin reductase-like, C-terminal NADP-linked domain"/>
    <property type="match status" value="1"/>
</dbReference>
<dbReference type="GO" id="GO:0016491">
    <property type="term" value="F:oxidoreductase activity"/>
    <property type="evidence" value="ECO:0007669"/>
    <property type="project" value="UniProtKB-KW"/>
</dbReference>
<sequence length="336" mass="37116">MTYTVILAPDQAVFTTNNNEPILIAAKRHGFNLPNSCQNGICGQCKAEVLNGNVKQGPHAEMALSKEEQKKGKILMCCSTAESNIELKVPGYNGRNTPPVKTFPARISNIHRIHDVVIITLALPKAPPFAFWPGQYIDVLLKDSNSRSYSIASSPSRTDVMELHVRYREGGLFSELLFSEKAVLKEKSILRIRGPLGTFTLKNTKKPIILLATGTGFAPIASILRSMIINGDKRSVHFYWGARTETDLYQLQTAADLISQLPQARFTPVLSRPQNNWKGAIGYVQDLAAKDYPDLHAYEVYACGSAAMITDAKKLLEEKCKLPSEAFFSDVFLPAS</sequence>
<keyword evidence="2" id="KW-0408">Iron</keyword>
<dbReference type="InterPro" id="IPR001433">
    <property type="entry name" value="OxRdtase_FAD/NAD-bd"/>
</dbReference>
<dbReference type="InterPro" id="IPR017927">
    <property type="entry name" value="FAD-bd_FR_type"/>
</dbReference>
<dbReference type="EC" id="1.17.1.-" evidence="6"/>
<evidence type="ECO:0000313" key="7">
    <source>
        <dbReference type="Proteomes" id="UP000268229"/>
    </source>
</evidence>
<dbReference type="InterPro" id="IPR050415">
    <property type="entry name" value="MRET"/>
</dbReference>
<evidence type="ECO:0000313" key="6">
    <source>
        <dbReference type="EMBL" id="VEJ21127.1"/>
    </source>
</evidence>
<dbReference type="OrthoDB" id="9806195at2"/>
<keyword evidence="2" id="KW-0001">2Fe-2S</keyword>
<dbReference type="InterPro" id="IPR017938">
    <property type="entry name" value="Riboflavin_synthase-like_b-brl"/>
</dbReference>
<dbReference type="KEGG" id="nani:NCTC12227_00853"/>
<dbReference type="SUPFAM" id="SSF54292">
    <property type="entry name" value="2Fe-2S ferredoxin-like"/>
    <property type="match status" value="1"/>
</dbReference>
<dbReference type="InterPro" id="IPR001709">
    <property type="entry name" value="Flavoprot_Pyr_Nucl_cyt_Rdtase"/>
</dbReference>
<evidence type="ECO:0000256" key="2">
    <source>
        <dbReference type="ARBA" id="ARBA00022714"/>
    </source>
</evidence>
<dbReference type="CDD" id="cd00207">
    <property type="entry name" value="fer2"/>
    <property type="match status" value="1"/>
</dbReference>
<dbReference type="Pfam" id="PF00111">
    <property type="entry name" value="Fer2"/>
    <property type="match status" value="1"/>
</dbReference>
<keyword evidence="7" id="KW-1185">Reference proteome</keyword>
<evidence type="ECO:0000256" key="3">
    <source>
        <dbReference type="ARBA" id="ARBA00034078"/>
    </source>
</evidence>
<dbReference type="Gene3D" id="2.40.30.10">
    <property type="entry name" value="Translation factors"/>
    <property type="match status" value="1"/>
</dbReference>
<comment type="cofactor">
    <cofactor evidence="1">
        <name>FAD</name>
        <dbReference type="ChEBI" id="CHEBI:57692"/>
    </cofactor>
</comment>
<dbReference type="PRINTS" id="PR00371">
    <property type="entry name" value="FPNCR"/>
</dbReference>
<gene>
    <name evidence="6" type="primary">ascD</name>
    <name evidence="6" type="ORF">NCTC12227_00853</name>
</gene>
<dbReference type="PANTHER" id="PTHR47354">
    <property type="entry name" value="NADH OXIDOREDUCTASE HCR"/>
    <property type="match status" value="1"/>
</dbReference>
<dbReference type="InterPro" id="IPR006058">
    <property type="entry name" value="2Fe2S_fd_BS"/>
</dbReference>
<dbReference type="InterPro" id="IPR008333">
    <property type="entry name" value="Cbr1-like_FAD-bd_dom"/>
</dbReference>
<keyword evidence="2" id="KW-0411">Iron-sulfur</keyword>
<feature type="domain" description="FAD-binding FR-type" evidence="5">
    <location>
        <begin position="100"/>
        <end position="202"/>
    </location>
</feature>
<reference evidence="6 7" key="1">
    <citation type="submission" date="2018-12" db="EMBL/GenBank/DDBJ databases">
        <authorList>
            <consortium name="Pathogen Informatics"/>
        </authorList>
    </citation>
    <scope>NUCLEOTIDE SEQUENCE [LARGE SCALE GENOMIC DNA]</scope>
    <source>
        <strain evidence="6 7">NCTC12227</strain>
    </source>
</reference>
<dbReference type="Proteomes" id="UP000268229">
    <property type="component" value="Chromosome"/>
</dbReference>
<protein>
    <submittedName>
        <fullName evidence="6">Iron/sulfur-binding oxidoreductase</fullName>
        <ecNumber evidence="6">1.17.1.-</ecNumber>
    </submittedName>
</protein>
<proteinExistence type="predicted"/>
<dbReference type="PROSITE" id="PS51085">
    <property type="entry name" value="2FE2S_FER_2"/>
    <property type="match status" value="1"/>
</dbReference>
<dbReference type="GO" id="GO:0051537">
    <property type="term" value="F:2 iron, 2 sulfur cluster binding"/>
    <property type="evidence" value="ECO:0007669"/>
    <property type="project" value="UniProtKB-KW"/>
</dbReference>